<proteinExistence type="predicted"/>
<sequence length="291" mass="32473">MKKAILVYVDHNSQMVEEFFWLYKSLIHTRSLDGGALIVVCHPEVVDHLPADPRLIVIPALPHARTDAEWAGYPYINSVANLCAPDVLDACAGFELVLKTDCDTFVTPAFASFVPSGLCFGFGAYAYEDSVRRKLVECSARWGFPHAGLHNVGASVYGPSEMVRHFLVAQMDYCRRLLAEEFAEHDGQWPGWCKNVLTMYAGELALRQTYPQRCSIGLLDHFPHATRRLGGDVLHIHAWHIEEYFSKHAFRAGEYDGIDPATIDRGSLGGYCHWLARAGLDEVEPIAARPA</sequence>
<evidence type="ECO:0000313" key="3">
    <source>
        <dbReference type="Proteomes" id="UP000220629"/>
    </source>
</evidence>
<dbReference type="AlphaFoldDB" id="A0A2A7S7Z2"/>
<feature type="domain" description="DUF7164" evidence="1">
    <location>
        <begin position="2"/>
        <end position="262"/>
    </location>
</feature>
<evidence type="ECO:0000313" key="2">
    <source>
        <dbReference type="EMBL" id="PEH39529.1"/>
    </source>
</evidence>
<evidence type="ECO:0000259" key="1">
    <source>
        <dbReference type="Pfam" id="PF23741"/>
    </source>
</evidence>
<dbReference type="Pfam" id="PF23741">
    <property type="entry name" value="DUF7164"/>
    <property type="match status" value="1"/>
</dbReference>
<dbReference type="EMBL" id="PDDY01000004">
    <property type="protein sequence ID" value="PEH39529.1"/>
    <property type="molecule type" value="Genomic_DNA"/>
</dbReference>
<comment type="caution">
    <text evidence="2">The sequence shown here is derived from an EMBL/GenBank/DDBJ whole genome shotgun (WGS) entry which is preliminary data.</text>
</comment>
<accession>A0A2A7S7Z2</accession>
<dbReference type="RefSeq" id="WP_096749705.1">
    <property type="nucleotide sequence ID" value="NZ_CADEPO010000012.1"/>
</dbReference>
<organism evidence="2 3">
    <name type="scientific">Burkholderia gladioli</name>
    <name type="common">Pseudomonas marginata</name>
    <name type="synonym">Phytomonas marginata</name>
    <dbReference type="NCBI Taxonomy" id="28095"/>
    <lineage>
        <taxon>Bacteria</taxon>
        <taxon>Pseudomonadati</taxon>
        <taxon>Pseudomonadota</taxon>
        <taxon>Betaproteobacteria</taxon>
        <taxon>Burkholderiales</taxon>
        <taxon>Burkholderiaceae</taxon>
        <taxon>Burkholderia</taxon>
    </lineage>
</organism>
<protein>
    <recommendedName>
        <fullName evidence="1">DUF7164 domain-containing protein</fullName>
    </recommendedName>
</protein>
<reference evidence="3" key="1">
    <citation type="submission" date="2017-09" db="EMBL/GenBank/DDBJ databases">
        <title>FDA dAtabase for Regulatory Grade micrObial Sequences (FDA-ARGOS): Supporting development and validation of Infectious Disease Dx tests.</title>
        <authorList>
            <person name="Minogue T."/>
            <person name="Wolcott M."/>
            <person name="Wasieloski L."/>
            <person name="Aguilar W."/>
            <person name="Moore D."/>
            <person name="Tallon L."/>
            <person name="Sadzewicz L."/>
            <person name="Ott S."/>
            <person name="Zhao X."/>
            <person name="Nagaraj S."/>
            <person name="Vavikolanu K."/>
            <person name="Aluvathingal J."/>
            <person name="Nadendla S."/>
            <person name="Sichtig H."/>
        </authorList>
    </citation>
    <scope>NUCLEOTIDE SEQUENCE [LARGE SCALE GENOMIC DNA]</scope>
    <source>
        <strain evidence="3">FDAARGOS_390</strain>
    </source>
</reference>
<dbReference type="InterPro" id="IPR055588">
    <property type="entry name" value="DUF7164"/>
</dbReference>
<name>A0A2A7S7Z2_BURGA</name>
<gene>
    <name evidence="2" type="ORF">CRM94_35250</name>
</gene>
<dbReference type="Proteomes" id="UP000220629">
    <property type="component" value="Unassembled WGS sequence"/>
</dbReference>